<dbReference type="PRINTS" id="PR00625">
    <property type="entry name" value="JDOMAIN"/>
</dbReference>
<keyword evidence="7" id="KW-1185">Reference proteome</keyword>
<dbReference type="RefSeq" id="WP_124696168.1">
    <property type="nucleotide sequence ID" value="NZ_JBHUFE010000013.1"/>
</dbReference>
<keyword evidence="1" id="KW-0235">DNA replication</keyword>
<comment type="caution">
    <text evidence="6">The sequence shown here is derived from an EMBL/GenBank/DDBJ whole genome shotgun (WGS) entry which is preliminary data.</text>
</comment>
<organism evidence="6 7">
    <name type="scientific">Paenibacillus rhizophilus</name>
    <dbReference type="NCBI Taxonomy" id="1850366"/>
    <lineage>
        <taxon>Bacteria</taxon>
        <taxon>Bacillati</taxon>
        <taxon>Bacillota</taxon>
        <taxon>Bacilli</taxon>
        <taxon>Bacillales</taxon>
        <taxon>Paenibacillaceae</taxon>
        <taxon>Paenibacillus</taxon>
    </lineage>
</organism>
<dbReference type="GO" id="GO:0006260">
    <property type="term" value="P:DNA replication"/>
    <property type="evidence" value="ECO:0007669"/>
    <property type="project" value="UniProtKB-KW"/>
</dbReference>
<name>A0A3N9PWX1_9BACL</name>
<dbReference type="InterPro" id="IPR001623">
    <property type="entry name" value="DnaJ_domain"/>
</dbReference>
<dbReference type="PROSITE" id="PS00636">
    <property type="entry name" value="DNAJ_1"/>
    <property type="match status" value="1"/>
</dbReference>
<keyword evidence="3" id="KW-0143">Chaperone</keyword>
<accession>A0A3N9PWX1</accession>
<dbReference type="InterPro" id="IPR036869">
    <property type="entry name" value="J_dom_sf"/>
</dbReference>
<dbReference type="AlphaFoldDB" id="A0A3N9PWX1"/>
<feature type="compositionally biased region" description="Basic and acidic residues" evidence="4">
    <location>
        <begin position="318"/>
        <end position="330"/>
    </location>
</feature>
<evidence type="ECO:0000256" key="4">
    <source>
        <dbReference type="SAM" id="MobiDB-lite"/>
    </source>
</evidence>
<proteinExistence type="predicted"/>
<dbReference type="GO" id="GO:0042026">
    <property type="term" value="P:protein refolding"/>
    <property type="evidence" value="ECO:0007669"/>
    <property type="project" value="TreeGrafter"/>
</dbReference>
<dbReference type="CDD" id="cd06257">
    <property type="entry name" value="DnaJ"/>
    <property type="match status" value="1"/>
</dbReference>
<dbReference type="Proteomes" id="UP000282529">
    <property type="component" value="Unassembled WGS sequence"/>
</dbReference>
<reference evidence="6 7" key="1">
    <citation type="submission" date="2018-11" db="EMBL/GenBank/DDBJ databases">
        <title>Genome sequence of strain 7197.</title>
        <authorList>
            <person name="Gao J."/>
            <person name="Sun J."/>
        </authorList>
    </citation>
    <scope>NUCLEOTIDE SEQUENCE [LARGE SCALE GENOMIC DNA]</scope>
    <source>
        <strain evidence="6 7">7197</strain>
    </source>
</reference>
<dbReference type="CDD" id="cd10747">
    <property type="entry name" value="DnaJ_C"/>
    <property type="match status" value="1"/>
</dbReference>
<dbReference type="PANTHER" id="PTHR43096">
    <property type="entry name" value="DNAJ HOMOLOG 1, MITOCHONDRIAL-RELATED"/>
    <property type="match status" value="1"/>
</dbReference>
<evidence type="ECO:0000256" key="3">
    <source>
        <dbReference type="ARBA" id="ARBA00023186"/>
    </source>
</evidence>
<evidence type="ECO:0000313" key="6">
    <source>
        <dbReference type="EMBL" id="RQW10892.1"/>
    </source>
</evidence>
<dbReference type="SUPFAM" id="SSF49493">
    <property type="entry name" value="HSP40/DnaJ peptide-binding domain"/>
    <property type="match status" value="2"/>
</dbReference>
<dbReference type="SMART" id="SM00271">
    <property type="entry name" value="DnaJ"/>
    <property type="match status" value="1"/>
</dbReference>
<dbReference type="PROSITE" id="PS50076">
    <property type="entry name" value="DNAJ_2"/>
    <property type="match status" value="1"/>
</dbReference>
<feature type="region of interest" description="Disordered" evidence="4">
    <location>
        <begin position="311"/>
        <end position="330"/>
    </location>
</feature>
<sequence length="330" mass="35305">MAETGYYEVLGVSKDASRQDIKKAYQKLAKQWHPDVNKAPEAEERFKKIAEAYETLGNEEKRKAYDEAARYSFGRGPTGGGSSRESPFGEGWSGSYSFGGADIPDGDLFEMFFGSRGAAERAGFDFNPGGRRPGTGGFAGAMGGMGGMMEARLDITLEQAYKGGAVTVQAGERTVTVNIPPRSGDGTVISVPGSGERGRRGEDELLIILNIRAHETYEVSGGDLRGILQIAPWQAVLGGGAKVSLPDGSAVKLKIPVGIRSGRTLRIPGKGLKRENGSYGDVLFDIELVVPEHVNEAEKQLYRQLEHSSSFQAGAKKRGAEDKRRGATAG</sequence>
<gene>
    <name evidence="6" type="ORF">EH198_14155</name>
</gene>
<dbReference type="Pfam" id="PF00226">
    <property type="entry name" value="DnaJ"/>
    <property type="match status" value="1"/>
</dbReference>
<dbReference type="PANTHER" id="PTHR43096:SF52">
    <property type="entry name" value="DNAJ HOMOLOG 1, MITOCHONDRIAL-RELATED"/>
    <property type="match status" value="1"/>
</dbReference>
<dbReference type="GO" id="GO:0005737">
    <property type="term" value="C:cytoplasm"/>
    <property type="evidence" value="ECO:0007669"/>
    <property type="project" value="TreeGrafter"/>
</dbReference>
<evidence type="ECO:0000259" key="5">
    <source>
        <dbReference type="PROSITE" id="PS50076"/>
    </source>
</evidence>
<dbReference type="Gene3D" id="1.10.287.110">
    <property type="entry name" value="DnaJ domain"/>
    <property type="match status" value="1"/>
</dbReference>
<feature type="domain" description="J" evidence="5">
    <location>
        <begin position="5"/>
        <end position="69"/>
    </location>
</feature>
<dbReference type="GO" id="GO:0051082">
    <property type="term" value="F:unfolded protein binding"/>
    <property type="evidence" value="ECO:0007669"/>
    <property type="project" value="InterPro"/>
</dbReference>
<dbReference type="InterPro" id="IPR018253">
    <property type="entry name" value="DnaJ_domain_CS"/>
</dbReference>
<dbReference type="OrthoDB" id="9779889at2"/>
<dbReference type="Gene3D" id="2.60.260.20">
    <property type="entry name" value="Urease metallochaperone UreE, N-terminal domain"/>
    <property type="match status" value="2"/>
</dbReference>
<dbReference type="SUPFAM" id="SSF46565">
    <property type="entry name" value="Chaperone J-domain"/>
    <property type="match status" value="1"/>
</dbReference>
<evidence type="ECO:0000256" key="1">
    <source>
        <dbReference type="ARBA" id="ARBA00022705"/>
    </source>
</evidence>
<protein>
    <submittedName>
        <fullName evidence="6">J domain-containing protein</fullName>
    </submittedName>
</protein>
<evidence type="ECO:0000256" key="2">
    <source>
        <dbReference type="ARBA" id="ARBA00023016"/>
    </source>
</evidence>
<keyword evidence="2" id="KW-0346">Stress response</keyword>
<dbReference type="EMBL" id="RQPI01000007">
    <property type="protein sequence ID" value="RQW10892.1"/>
    <property type="molecule type" value="Genomic_DNA"/>
</dbReference>
<dbReference type="InterPro" id="IPR002939">
    <property type="entry name" value="DnaJ_C"/>
</dbReference>
<evidence type="ECO:0000313" key="7">
    <source>
        <dbReference type="Proteomes" id="UP000282529"/>
    </source>
</evidence>
<dbReference type="Pfam" id="PF01556">
    <property type="entry name" value="DnaJ_C"/>
    <property type="match status" value="1"/>
</dbReference>
<dbReference type="InterPro" id="IPR008971">
    <property type="entry name" value="HSP40/DnaJ_pept-bd"/>
</dbReference>